<feature type="domain" description="Peptidase A1" evidence="6">
    <location>
        <begin position="81"/>
        <end position="396"/>
    </location>
</feature>
<dbReference type="InterPro" id="IPR012848">
    <property type="entry name" value="Aspartic_peptidase_N"/>
</dbReference>
<feature type="disulfide bond" evidence="4">
    <location>
        <begin position="275"/>
        <end position="279"/>
    </location>
</feature>
<dbReference type="PRINTS" id="PR00792">
    <property type="entry name" value="PEPSIN"/>
</dbReference>
<protein>
    <recommendedName>
        <fullName evidence="6">Peptidase A1 domain-containing protein</fullName>
    </recommendedName>
</protein>
<dbReference type="InterPro" id="IPR001969">
    <property type="entry name" value="Aspartic_peptidase_AS"/>
</dbReference>
<dbReference type="GO" id="GO:0004190">
    <property type="term" value="F:aspartic-type endopeptidase activity"/>
    <property type="evidence" value="ECO:0007669"/>
    <property type="project" value="UniProtKB-KW"/>
</dbReference>
<evidence type="ECO:0000256" key="4">
    <source>
        <dbReference type="PIRSR" id="PIRSR601461-2"/>
    </source>
</evidence>
<reference evidence="7" key="2">
    <citation type="submission" date="2025-09" db="UniProtKB">
        <authorList>
            <consortium name="Ensembl"/>
        </authorList>
    </citation>
    <scope>IDENTIFICATION</scope>
</reference>
<dbReference type="Ensembl" id="ENSSMRT00000025815.1">
    <property type="protein sequence ID" value="ENSSMRP00000022066.1"/>
    <property type="gene ID" value="ENSSMRG00000017144.1"/>
</dbReference>
<dbReference type="FunFam" id="2.40.70.10:FF:000004">
    <property type="entry name" value="Pepsin A"/>
    <property type="match status" value="1"/>
</dbReference>
<dbReference type="SUPFAM" id="SSF50630">
    <property type="entry name" value="Acid proteases"/>
    <property type="match status" value="1"/>
</dbReference>
<dbReference type="InterPro" id="IPR033121">
    <property type="entry name" value="PEPTIDASE_A1"/>
</dbReference>
<evidence type="ECO:0000259" key="6">
    <source>
        <dbReference type="PROSITE" id="PS51767"/>
    </source>
</evidence>
<dbReference type="OMA" id="EFWRNHH"/>
<feature type="active site" evidence="3">
    <location>
        <position position="99"/>
    </location>
</feature>
<proteinExistence type="inferred from homology"/>
<dbReference type="InterPro" id="IPR021109">
    <property type="entry name" value="Peptidase_aspartic_dom_sf"/>
</dbReference>
<evidence type="ECO:0000313" key="7">
    <source>
        <dbReference type="Ensembl" id="ENSSMRP00000022066.1"/>
    </source>
</evidence>
<dbReference type="PANTHER" id="PTHR47966">
    <property type="entry name" value="BETA-SITE APP-CLEAVING ENZYME, ISOFORM A-RELATED"/>
    <property type="match status" value="1"/>
</dbReference>
<keyword evidence="2 4" id="KW-1015">Disulfide bond</keyword>
<dbReference type="GO" id="GO:0006508">
    <property type="term" value="P:proteolysis"/>
    <property type="evidence" value="ECO:0007669"/>
    <property type="project" value="UniProtKB-KW"/>
</dbReference>
<evidence type="ECO:0000313" key="8">
    <source>
        <dbReference type="Proteomes" id="UP000694421"/>
    </source>
</evidence>
<reference evidence="7" key="1">
    <citation type="submission" date="2025-08" db="UniProtKB">
        <authorList>
            <consortium name="Ensembl"/>
        </authorList>
    </citation>
    <scope>IDENTIFICATION</scope>
</reference>
<dbReference type="PROSITE" id="PS00141">
    <property type="entry name" value="ASP_PROTEASE"/>
    <property type="match status" value="2"/>
</dbReference>
<dbReference type="Pfam" id="PF07966">
    <property type="entry name" value="A1_Propeptide"/>
    <property type="match status" value="1"/>
</dbReference>
<evidence type="ECO:0000256" key="5">
    <source>
        <dbReference type="RuleBase" id="RU000454"/>
    </source>
</evidence>
<accession>A0A8D0DUX5</accession>
<dbReference type="Gene3D" id="6.10.140.60">
    <property type="match status" value="1"/>
</dbReference>
<organism evidence="7 8">
    <name type="scientific">Salvator merianae</name>
    <name type="common">Argentine black and white tegu</name>
    <name type="synonym">Tupinambis merianae</name>
    <dbReference type="NCBI Taxonomy" id="96440"/>
    <lineage>
        <taxon>Eukaryota</taxon>
        <taxon>Metazoa</taxon>
        <taxon>Chordata</taxon>
        <taxon>Craniata</taxon>
        <taxon>Vertebrata</taxon>
        <taxon>Euteleostomi</taxon>
        <taxon>Lepidosauria</taxon>
        <taxon>Squamata</taxon>
        <taxon>Bifurcata</taxon>
        <taxon>Unidentata</taxon>
        <taxon>Episquamata</taxon>
        <taxon>Laterata</taxon>
        <taxon>Teiioidea</taxon>
        <taxon>Teiidae</taxon>
        <taxon>Salvator</taxon>
    </lineage>
</organism>
<feature type="active site" evidence="3">
    <location>
        <position position="284"/>
    </location>
</feature>
<dbReference type="InterPro" id="IPR001461">
    <property type="entry name" value="Aspartic_peptidase_A1"/>
</dbReference>
<dbReference type="Gene3D" id="2.40.70.10">
    <property type="entry name" value="Acid Proteases"/>
    <property type="match status" value="2"/>
</dbReference>
<feature type="disulfide bond" evidence="4">
    <location>
        <begin position="112"/>
        <end position="117"/>
    </location>
</feature>
<keyword evidence="8" id="KW-1185">Reference proteome</keyword>
<evidence type="ECO:0000256" key="1">
    <source>
        <dbReference type="ARBA" id="ARBA00007447"/>
    </source>
</evidence>
<dbReference type="FunFam" id="2.40.70.10:FF:000006">
    <property type="entry name" value="Cathepsin E"/>
    <property type="match status" value="1"/>
</dbReference>
<dbReference type="PROSITE" id="PS51767">
    <property type="entry name" value="PEPTIDASE_A1"/>
    <property type="match status" value="1"/>
</dbReference>
<keyword evidence="5" id="KW-0064">Aspartyl protease</keyword>
<dbReference type="GeneTree" id="ENSGT00940000164590"/>
<name>A0A8D0DUX5_SALMN</name>
<evidence type="ECO:0000256" key="3">
    <source>
        <dbReference type="PIRSR" id="PIRSR601461-1"/>
    </source>
</evidence>
<dbReference type="PANTHER" id="PTHR47966:SF37">
    <property type="entry name" value="CATHEPSIN E-A-LIKE"/>
    <property type="match status" value="1"/>
</dbReference>
<keyword evidence="5" id="KW-0645">Protease</keyword>
<comment type="similarity">
    <text evidence="1 5">Belongs to the peptidase A1 family.</text>
</comment>
<sequence>MRTLLAALIYFPIISALVRIPLARFKTVRGKLRERGELDRFLKEHQPGIFAQRHLHCLPSDIVLKAGSTREKLYDYMHAQYYGEVSVGTPPQKFTVVFDTGSADLWLPSFYCLSDACETHKKFKAFISKSYKLKGQKFFLEYGTGHVTGIISRDNVQIGNISVENQDFGESVSEPGETFVMAHFDGVLGLGYPALSVTSALPVFDNMMKQQLVEEPVFSFALSRGEDMENGGELILGGIDHSLYKGSINWVPVTVKKYWQIQINDVKIQGQTVTCEQGCEAIVDSGTSLITGPRSQIRKIQEKIGAQPTPSGEYLVDCRRISSLPPITFTIGQKEFSLTSEQYVIKEASGEGSLCISGFQGLDLGTPHEPTWILGDVFMSVFYCIFDRGNNRVGFARSAQNTKQQTAQRVEMHGQKSVY</sequence>
<keyword evidence="5" id="KW-0378">Hydrolase</keyword>
<dbReference type="Proteomes" id="UP000694421">
    <property type="component" value="Unplaced"/>
</dbReference>
<evidence type="ECO:0000256" key="2">
    <source>
        <dbReference type="ARBA" id="ARBA00023157"/>
    </source>
</evidence>
<dbReference type="AlphaFoldDB" id="A0A8D0DUX5"/>
<dbReference type="Pfam" id="PF00026">
    <property type="entry name" value="Asp"/>
    <property type="match status" value="1"/>
</dbReference>